<reference evidence="3" key="1">
    <citation type="submission" date="2017-11" db="EMBL/GenBank/DDBJ databases">
        <authorList>
            <person name="Zhu W."/>
        </authorList>
    </citation>
    <scope>NUCLEOTIDE SEQUENCE [LARGE SCALE GENOMIC DNA]</scope>
    <source>
        <strain evidence="3">CAU 1183</strain>
    </source>
</reference>
<keyword evidence="3" id="KW-1185">Reference proteome</keyword>
<accession>A0A3D8PZB2</accession>
<dbReference type="CDD" id="cd04301">
    <property type="entry name" value="NAT_SF"/>
    <property type="match status" value="1"/>
</dbReference>
<dbReference type="GO" id="GO:0016747">
    <property type="term" value="F:acyltransferase activity, transferring groups other than amino-acyl groups"/>
    <property type="evidence" value="ECO:0007669"/>
    <property type="project" value="InterPro"/>
</dbReference>
<dbReference type="Proteomes" id="UP000257143">
    <property type="component" value="Unassembled WGS sequence"/>
</dbReference>
<dbReference type="OrthoDB" id="9797989at2"/>
<proteinExistence type="predicted"/>
<feature type="domain" description="N-acetyltransferase" evidence="1">
    <location>
        <begin position="1"/>
        <end position="165"/>
    </location>
</feature>
<dbReference type="InterPro" id="IPR000182">
    <property type="entry name" value="GNAT_dom"/>
</dbReference>
<dbReference type="Gene3D" id="3.40.630.30">
    <property type="match status" value="1"/>
</dbReference>
<keyword evidence="2" id="KW-0808">Transferase</keyword>
<dbReference type="PANTHER" id="PTHR39173:SF1">
    <property type="entry name" value="ACETYLTRANSFERASE"/>
    <property type="match status" value="1"/>
</dbReference>
<evidence type="ECO:0000313" key="2">
    <source>
        <dbReference type="EMBL" id="RDW21142.1"/>
    </source>
</evidence>
<evidence type="ECO:0000313" key="3">
    <source>
        <dbReference type="Proteomes" id="UP000257143"/>
    </source>
</evidence>
<comment type="caution">
    <text evidence="2">The sequence shown here is derived from an EMBL/GenBank/DDBJ whole genome shotgun (WGS) entry which is preliminary data.</text>
</comment>
<dbReference type="RefSeq" id="WP_115771771.1">
    <property type="nucleotide sequence ID" value="NZ_PIOC01000004.1"/>
</dbReference>
<dbReference type="PROSITE" id="PS51186">
    <property type="entry name" value="GNAT"/>
    <property type="match status" value="1"/>
</dbReference>
<protein>
    <submittedName>
        <fullName evidence="2">GNAT family N-acetyltransferase</fullName>
    </submittedName>
</protein>
<dbReference type="AlphaFoldDB" id="A0A3D8PZB2"/>
<dbReference type="PANTHER" id="PTHR39173">
    <property type="entry name" value="ACETYLTRANSFERASE"/>
    <property type="match status" value="1"/>
</dbReference>
<dbReference type="Pfam" id="PF00583">
    <property type="entry name" value="Acetyltransf_1"/>
    <property type="match status" value="1"/>
</dbReference>
<gene>
    <name evidence="2" type="ORF">CWR48_04080</name>
</gene>
<dbReference type="SUPFAM" id="SSF55729">
    <property type="entry name" value="Acyl-CoA N-acyltransferases (Nat)"/>
    <property type="match status" value="1"/>
</dbReference>
<dbReference type="InterPro" id="IPR016181">
    <property type="entry name" value="Acyl_CoA_acyltransferase"/>
</dbReference>
<organism evidence="2 3">
    <name type="scientific">Oceanobacillus arenosus</name>
    <dbReference type="NCBI Taxonomy" id="1229153"/>
    <lineage>
        <taxon>Bacteria</taxon>
        <taxon>Bacillati</taxon>
        <taxon>Bacillota</taxon>
        <taxon>Bacilli</taxon>
        <taxon>Bacillales</taxon>
        <taxon>Bacillaceae</taxon>
        <taxon>Oceanobacillus</taxon>
    </lineage>
</organism>
<evidence type="ECO:0000259" key="1">
    <source>
        <dbReference type="PROSITE" id="PS51186"/>
    </source>
</evidence>
<dbReference type="EMBL" id="PIOC01000004">
    <property type="protein sequence ID" value="RDW21142.1"/>
    <property type="molecule type" value="Genomic_DNA"/>
</dbReference>
<sequence length="168" mass="19764">MRLVKVDKEWQSEHEAYFKEWGSERMVPSSFNLVAQDTYDEYLSELEIRQHGIENWVPNSNYFLINDENRIVAMVNIRHRLNDYLHNIGGHIGYGVRPSERRKGYATLMLAKALKKCKELELKRVLITCDEDNIGSAKVILNNGGIEDEPFHDKDGRVIRRFWIEIKE</sequence>
<name>A0A3D8PZB2_9BACI</name>